<keyword evidence="6 9" id="KW-0067">ATP-binding</keyword>
<evidence type="ECO:0000313" key="13">
    <source>
        <dbReference type="EMBL" id="MFB2836915.1"/>
    </source>
</evidence>
<evidence type="ECO:0000259" key="12">
    <source>
        <dbReference type="PROSITE" id="PS50011"/>
    </source>
</evidence>
<dbReference type="PANTHER" id="PTHR24363">
    <property type="entry name" value="SERINE/THREONINE PROTEIN KINASE"/>
    <property type="match status" value="1"/>
</dbReference>
<accession>A0ABV4WP99</accession>
<evidence type="ECO:0000256" key="6">
    <source>
        <dbReference type="ARBA" id="ARBA00022840"/>
    </source>
</evidence>
<keyword evidence="2" id="KW-0723">Serine/threonine-protein kinase</keyword>
<dbReference type="Gene3D" id="3.30.200.20">
    <property type="entry name" value="Phosphorylase Kinase, domain 1"/>
    <property type="match status" value="1"/>
</dbReference>
<evidence type="ECO:0000256" key="10">
    <source>
        <dbReference type="SAM" id="MobiDB-lite"/>
    </source>
</evidence>
<keyword evidence="4 9" id="KW-0547">Nucleotide-binding</keyword>
<name>A0ABV4WP99_9CYAN</name>
<evidence type="ECO:0000256" key="9">
    <source>
        <dbReference type="PROSITE-ProRule" id="PRU10141"/>
    </source>
</evidence>
<dbReference type="Pfam" id="PF00069">
    <property type="entry name" value="Pkinase"/>
    <property type="match status" value="1"/>
</dbReference>
<dbReference type="InterPro" id="IPR011009">
    <property type="entry name" value="Kinase-like_dom_sf"/>
</dbReference>
<gene>
    <name evidence="13" type="ORF">ACE1CA_20515</name>
</gene>
<evidence type="ECO:0000313" key="14">
    <source>
        <dbReference type="Proteomes" id="UP001576780"/>
    </source>
</evidence>
<keyword evidence="3" id="KW-0808">Transferase</keyword>
<dbReference type="SMART" id="SM01080">
    <property type="entry name" value="CHASE2"/>
    <property type="match status" value="1"/>
</dbReference>
<dbReference type="InterPro" id="IPR007890">
    <property type="entry name" value="CHASE2"/>
</dbReference>
<dbReference type="CDD" id="cd14014">
    <property type="entry name" value="STKc_PknB_like"/>
    <property type="match status" value="1"/>
</dbReference>
<dbReference type="Pfam" id="PF05226">
    <property type="entry name" value="CHASE2"/>
    <property type="match status" value="1"/>
</dbReference>
<sequence>MLAKFSGKLRSLLSYWQRPNSSPITYKPVILASIGVTALILGLRQGVILSLPGMPLGLKMEALELGTYDQFVRFSTRSPNEKSLSAKKNDRRLLVVAITEQDIQNLGQWPIPDGKMTQLLTVLEKHQPRVIGLDIYRDLPVPPGHDKFVKYLEKSDRLVAICKQSELNSPGVAPPKALSPKQVGFSDLIIDRDGVIRRALLFARKEQGKCTTFSAFSYQLASRYLAFEGIESFPATAEGTLGFRSIKTGEQRRKIKPVIFPQLDANAGGYQGADVAGYQILLKYHSADNVAQQVTLTDVLNDRVPDAWIRDRIVLIGAVAASIDDAFYTPYSATQNQQHKMPGVVVHAQIVSQIISAVLNGNTLPWYWPDWAEAIWIWSWAIVGGVGAWKLRHPLGLGISGIAAFGVLSSVCYGFWLNSGWVPLVPAALSMVTTGGTVVVIAAYRMHQEREKMLSWVKEQEETIALLSTMYKGNLATTVQNFHNNKTEITAATVPLCDPKEINEISPRFSERYQIIKVLGQGGFGKTYLAKDLQTPNSSVCVVKHLMPARRDSKFLEVARRLFQTEARILEVLGQHDRIPALIDYVEKEGEFYLVEEYIEGNPLGEELYVDRRWQETKVIDLLENILPILNFIHQNQVIHRDIKPGNIIRRKADEKLVLIDFGAVKQMLPTEGGKTESQTVAIGTRGYAPPEQLVGHPRPASDLYALGMICIQALTGIQPHDLLLLQDMETGNLHWRHLARTSNELAIILDRMVQYHFSDRYQSALAVMTDLQKIDRTNLQQQIPIKADFHEKTAILPTTKTDITSVNSNGKQFQGNNQSTQVEEQPDNSSTKLDPETHKS</sequence>
<keyword evidence="14" id="KW-1185">Reference proteome</keyword>
<dbReference type="PROSITE" id="PS00107">
    <property type="entry name" value="PROTEIN_KINASE_ATP"/>
    <property type="match status" value="1"/>
</dbReference>
<keyword evidence="11" id="KW-0812">Transmembrane</keyword>
<dbReference type="InterPro" id="IPR017441">
    <property type="entry name" value="Protein_kinase_ATP_BS"/>
</dbReference>
<feature type="transmembrane region" description="Helical" evidence="11">
    <location>
        <begin position="396"/>
        <end position="416"/>
    </location>
</feature>
<feature type="region of interest" description="Disordered" evidence="10">
    <location>
        <begin position="804"/>
        <end position="841"/>
    </location>
</feature>
<dbReference type="Proteomes" id="UP001576780">
    <property type="component" value="Unassembled WGS sequence"/>
</dbReference>
<dbReference type="PROSITE" id="PS50011">
    <property type="entry name" value="PROTEIN_KINASE_DOM"/>
    <property type="match status" value="1"/>
</dbReference>
<reference evidence="13 14" key="1">
    <citation type="submission" date="2024-09" db="EMBL/GenBank/DDBJ databases">
        <title>Floridaenema gen nov. (Aerosakkonemataceae, Aerosakkonematales ord. nov., Cyanobacteria) from benthic tropical and subtropical fresh waters, with the description of four new species.</title>
        <authorList>
            <person name="Moretto J.A."/>
            <person name="Berthold D.E."/>
            <person name="Lefler F.W."/>
            <person name="Huang I.-S."/>
            <person name="Laughinghouse H. IV."/>
        </authorList>
    </citation>
    <scope>NUCLEOTIDE SEQUENCE [LARGE SCALE GENOMIC DNA]</scope>
    <source>
        <strain evidence="13 14">BLCC-F167</strain>
    </source>
</reference>
<feature type="domain" description="Protein kinase" evidence="12">
    <location>
        <begin position="513"/>
        <end position="794"/>
    </location>
</feature>
<dbReference type="EMBL" id="JBHFNT010000191">
    <property type="protein sequence ID" value="MFB2836915.1"/>
    <property type="molecule type" value="Genomic_DNA"/>
</dbReference>
<evidence type="ECO:0000256" key="2">
    <source>
        <dbReference type="ARBA" id="ARBA00022527"/>
    </source>
</evidence>
<evidence type="ECO:0000256" key="4">
    <source>
        <dbReference type="ARBA" id="ARBA00022741"/>
    </source>
</evidence>
<protein>
    <recommendedName>
        <fullName evidence="1">non-specific serine/threonine protein kinase</fullName>
        <ecNumber evidence="1">2.7.11.1</ecNumber>
    </recommendedName>
</protein>
<feature type="transmembrane region" description="Helical" evidence="11">
    <location>
        <begin position="422"/>
        <end position="444"/>
    </location>
</feature>
<evidence type="ECO:0000256" key="7">
    <source>
        <dbReference type="ARBA" id="ARBA00047899"/>
    </source>
</evidence>
<dbReference type="EC" id="2.7.11.1" evidence="1"/>
<keyword evidence="11" id="KW-0472">Membrane</keyword>
<dbReference type="SMART" id="SM00220">
    <property type="entry name" value="S_TKc"/>
    <property type="match status" value="1"/>
</dbReference>
<evidence type="ECO:0000256" key="1">
    <source>
        <dbReference type="ARBA" id="ARBA00012513"/>
    </source>
</evidence>
<evidence type="ECO:0000256" key="3">
    <source>
        <dbReference type="ARBA" id="ARBA00022679"/>
    </source>
</evidence>
<dbReference type="SUPFAM" id="SSF56112">
    <property type="entry name" value="Protein kinase-like (PK-like)"/>
    <property type="match status" value="1"/>
</dbReference>
<dbReference type="RefSeq" id="WP_413279278.1">
    <property type="nucleotide sequence ID" value="NZ_JBHFNT010000191.1"/>
</dbReference>
<keyword evidence="11" id="KW-1133">Transmembrane helix</keyword>
<feature type="binding site" evidence="9">
    <location>
        <position position="544"/>
    </location>
    <ligand>
        <name>ATP</name>
        <dbReference type="ChEBI" id="CHEBI:30616"/>
    </ligand>
</feature>
<dbReference type="PANTHER" id="PTHR24363:SF0">
    <property type="entry name" value="SERINE_THREONINE KINASE LIKE DOMAIN CONTAINING 1"/>
    <property type="match status" value="1"/>
</dbReference>
<dbReference type="InterPro" id="IPR000719">
    <property type="entry name" value="Prot_kinase_dom"/>
</dbReference>
<organism evidence="13 14">
    <name type="scientific">Floridaenema evergladense BLCC-F167</name>
    <dbReference type="NCBI Taxonomy" id="3153639"/>
    <lineage>
        <taxon>Bacteria</taxon>
        <taxon>Bacillati</taxon>
        <taxon>Cyanobacteriota</taxon>
        <taxon>Cyanophyceae</taxon>
        <taxon>Oscillatoriophycideae</taxon>
        <taxon>Aerosakkonematales</taxon>
        <taxon>Aerosakkonemataceae</taxon>
        <taxon>Floridanema</taxon>
        <taxon>Floridanema evergladense</taxon>
    </lineage>
</organism>
<comment type="catalytic activity">
    <reaction evidence="8">
        <text>L-seryl-[protein] + ATP = O-phospho-L-seryl-[protein] + ADP + H(+)</text>
        <dbReference type="Rhea" id="RHEA:17989"/>
        <dbReference type="Rhea" id="RHEA-COMP:9863"/>
        <dbReference type="Rhea" id="RHEA-COMP:11604"/>
        <dbReference type="ChEBI" id="CHEBI:15378"/>
        <dbReference type="ChEBI" id="CHEBI:29999"/>
        <dbReference type="ChEBI" id="CHEBI:30616"/>
        <dbReference type="ChEBI" id="CHEBI:83421"/>
        <dbReference type="ChEBI" id="CHEBI:456216"/>
        <dbReference type="EC" id="2.7.11.1"/>
    </reaction>
</comment>
<comment type="catalytic activity">
    <reaction evidence="7">
        <text>L-threonyl-[protein] + ATP = O-phospho-L-threonyl-[protein] + ADP + H(+)</text>
        <dbReference type="Rhea" id="RHEA:46608"/>
        <dbReference type="Rhea" id="RHEA-COMP:11060"/>
        <dbReference type="Rhea" id="RHEA-COMP:11605"/>
        <dbReference type="ChEBI" id="CHEBI:15378"/>
        <dbReference type="ChEBI" id="CHEBI:30013"/>
        <dbReference type="ChEBI" id="CHEBI:30616"/>
        <dbReference type="ChEBI" id="CHEBI:61977"/>
        <dbReference type="ChEBI" id="CHEBI:456216"/>
        <dbReference type="EC" id="2.7.11.1"/>
    </reaction>
</comment>
<keyword evidence="5" id="KW-0418">Kinase</keyword>
<evidence type="ECO:0000256" key="8">
    <source>
        <dbReference type="ARBA" id="ARBA00048679"/>
    </source>
</evidence>
<feature type="compositionally biased region" description="Polar residues" evidence="10">
    <location>
        <begin position="804"/>
        <end position="833"/>
    </location>
</feature>
<comment type="caution">
    <text evidence="13">The sequence shown here is derived from an EMBL/GenBank/DDBJ whole genome shotgun (WGS) entry which is preliminary data.</text>
</comment>
<dbReference type="Gene3D" id="1.10.510.10">
    <property type="entry name" value="Transferase(Phosphotransferase) domain 1"/>
    <property type="match status" value="1"/>
</dbReference>
<evidence type="ECO:0000256" key="5">
    <source>
        <dbReference type="ARBA" id="ARBA00022777"/>
    </source>
</evidence>
<proteinExistence type="predicted"/>
<evidence type="ECO:0000256" key="11">
    <source>
        <dbReference type="SAM" id="Phobius"/>
    </source>
</evidence>